<comment type="caution">
    <text evidence="2">The sequence shown here is derived from an EMBL/GenBank/DDBJ whole genome shotgun (WGS) entry which is preliminary data.</text>
</comment>
<protein>
    <recommendedName>
        <fullName evidence="4">Cold-shock protein</fullName>
    </recommendedName>
</protein>
<dbReference type="EMBL" id="MCBT01000044">
    <property type="protein sequence ID" value="OEG73037.1"/>
    <property type="molecule type" value="Genomic_DNA"/>
</dbReference>
<keyword evidence="1" id="KW-0472">Membrane</keyword>
<evidence type="ECO:0000256" key="1">
    <source>
        <dbReference type="SAM" id="Phobius"/>
    </source>
</evidence>
<dbReference type="RefSeq" id="WP_028763220.1">
    <property type="nucleotide sequence ID" value="NZ_MCBT01000044.1"/>
</dbReference>
<gene>
    <name evidence="2" type="ORF">BEL05_06470</name>
</gene>
<dbReference type="OrthoDB" id="72963at2"/>
<reference evidence="2 3" key="1">
    <citation type="submission" date="2016-07" db="EMBL/GenBank/DDBJ databases">
        <title>Whole-genome of two Shewanella species isolated from a digestive organ of sea cucumber Apostichopus japonicus Selenka 1867.</title>
        <authorList>
            <person name="Hong H.-H."/>
            <person name="Choi H."/>
            <person name="Cheon S."/>
            <person name="Oh J.-S."/>
            <person name="Lee H.-G."/>
            <person name="Park C."/>
        </authorList>
    </citation>
    <scope>NUCLEOTIDE SEQUENCE [LARGE SCALE GENOMIC DNA]</scope>
    <source>
        <strain evidence="2 3">CSB03KR</strain>
    </source>
</reference>
<evidence type="ECO:0000313" key="3">
    <source>
        <dbReference type="Proteomes" id="UP000095230"/>
    </source>
</evidence>
<evidence type="ECO:0000313" key="2">
    <source>
        <dbReference type="EMBL" id="OEG73037.1"/>
    </source>
</evidence>
<dbReference type="STRING" id="23.BEL05_06470"/>
<proteinExistence type="predicted"/>
<dbReference type="AlphaFoldDB" id="A0A1E5IRG0"/>
<feature type="transmembrane region" description="Helical" evidence="1">
    <location>
        <begin position="98"/>
        <end position="117"/>
    </location>
</feature>
<keyword evidence="1" id="KW-1133">Transmembrane helix</keyword>
<sequence length="195" mass="22153">MDRRQKRGTLISWDQQYRVGFIMPEGGTEALRIKGINLYPYAHAPQVGDTVVYRMWKDSFTDMKVLVAEVDLGNPIKLISPFASDTSSYANEPLSWRIKLSIVACTAVFACILYLVMNSYQFAPENTNKPPEGLFPAGSEYYVGKRDLSDVVFSCDSRRQCLQMTSCQEATYFVQHCPGFEKLVGEMPCEKLWCK</sequence>
<keyword evidence="1" id="KW-0812">Transmembrane</keyword>
<name>A0A1E5IRG0_SHECO</name>
<evidence type="ECO:0008006" key="4">
    <source>
        <dbReference type="Google" id="ProtNLM"/>
    </source>
</evidence>
<dbReference type="Proteomes" id="UP000095230">
    <property type="component" value="Unassembled WGS sequence"/>
</dbReference>
<accession>A0A1E5IRG0</accession>
<organism evidence="2 3">
    <name type="scientific">Shewanella colwelliana</name>
    <name type="common">Alteromonas colwelliana</name>
    <dbReference type="NCBI Taxonomy" id="23"/>
    <lineage>
        <taxon>Bacteria</taxon>
        <taxon>Pseudomonadati</taxon>
        <taxon>Pseudomonadota</taxon>
        <taxon>Gammaproteobacteria</taxon>
        <taxon>Alteromonadales</taxon>
        <taxon>Shewanellaceae</taxon>
        <taxon>Shewanella</taxon>
    </lineage>
</organism>